<dbReference type="InterPro" id="IPR002110">
    <property type="entry name" value="Ankyrin_rpt"/>
</dbReference>
<comment type="caution">
    <text evidence="5">The sequence shown here is derived from an EMBL/GenBank/DDBJ whole genome shotgun (WGS) entry which is preliminary data.</text>
</comment>
<proteinExistence type="predicted"/>
<organism evidence="5 6">
    <name type="scientific">Tritrichomonas musculus</name>
    <dbReference type="NCBI Taxonomy" id="1915356"/>
    <lineage>
        <taxon>Eukaryota</taxon>
        <taxon>Metamonada</taxon>
        <taxon>Parabasalia</taxon>
        <taxon>Tritrichomonadida</taxon>
        <taxon>Tritrichomonadidae</taxon>
        <taxon>Tritrichomonas</taxon>
    </lineage>
</organism>
<gene>
    <name evidence="5" type="ORF">M9Y10_014578</name>
</gene>
<name>A0ABR2KZW9_9EUKA</name>
<dbReference type="Proteomes" id="UP001470230">
    <property type="component" value="Unassembled WGS sequence"/>
</dbReference>
<dbReference type="SUPFAM" id="SSF48403">
    <property type="entry name" value="Ankyrin repeat"/>
    <property type="match status" value="1"/>
</dbReference>
<keyword evidence="6" id="KW-1185">Reference proteome</keyword>
<evidence type="ECO:0008006" key="7">
    <source>
        <dbReference type="Google" id="ProtNLM"/>
    </source>
</evidence>
<keyword evidence="2 3" id="KW-0040">ANK repeat</keyword>
<dbReference type="SUPFAM" id="SSF140860">
    <property type="entry name" value="Pseudo ankyrin repeat-like"/>
    <property type="match status" value="1"/>
</dbReference>
<evidence type="ECO:0000256" key="2">
    <source>
        <dbReference type="ARBA" id="ARBA00023043"/>
    </source>
</evidence>
<dbReference type="PANTHER" id="PTHR24198:SF165">
    <property type="entry name" value="ANKYRIN REPEAT-CONTAINING PROTEIN-RELATED"/>
    <property type="match status" value="1"/>
</dbReference>
<dbReference type="PROSITE" id="PS50088">
    <property type="entry name" value="ANK_REPEAT"/>
    <property type="match status" value="1"/>
</dbReference>
<dbReference type="SMART" id="SM00248">
    <property type="entry name" value="ANK"/>
    <property type="match status" value="14"/>
</dbReference>
<dbReference type="PANTHER" id="PTHR24198">
    <property type="entry name" value="ANKYRIN REPEAT AND PROTEIN KINASE DOMAIN-CONTAINING PROTEIN"/>
    <property type="match status" value="1"/>
</dbReference>
<feature type="compositionally biased region" description="Basic residues" evidence="4">
    <location>
        <begin position="149"/>
        <end position="160"/>
    </location>
</feature>
<dbReference type="EMBL" id="JAPFFF010000002">
    <property type="protein sequence ID" value="KAK8896665.1"/>
    <property type="molecule type" value="Genomic_DNA"/>
</dbReference>
<protein>
    <recommendedName>
        <fullName evidence="7">Ankyrin</fullName>
    </recommendedName>
</protein>
<feature type="region of interest" description="Disordered" evidence="4">
    <location>
        <begin position="149"/>
        <end position="168"/>
    </location>
</feature>
<evidence type="ECO:0000256" key="3">
    <source>
        <dbReference type="PROSITE-ProRule" id="PRU00023"/>
    </source>
</evidence>
<dbReference type="Gene3D" id="1.25.40.20">
    <property type="entry name" value="Ankyrin repeat-containing domain"/>
    <property type="match status" value="4"/>
</dbReference>
<evidence type="ECO:0000313" key="6">
    <source>
        <dbReference type="Proteomes" id="UP001470230"/>
    </source>
</evidence>
<accession>A0ABR2KZW9</accession>
<dbReference type="InterPro" id="IPR036770">
    <property type="entry name" value="Ankyrin_rpt-contain_sf"/>
</dbReference>
<evidence type="ECO:0000313" key="5">
    <source>
        <dbReference type="EMBL" id="KAK8896665.1"/>
    </source>
</evidence>
<keyword evidence="1" id="KW-0677">Repeat</keyword>
<dbReference type="Pfam" id="PF12796">
    <property type="entry name" value="Ank_2"/>
    <property type="match status" value="5"/>
</dbReference>
<reference evidence="5 6" key="1">
    <citation type="submission" date="2024-04" db="EMBL/GenBank/DDBJ databases">
        <title>Tritrichomonas musculus Genome.</title>
        <authorList>
            <person name="Alves-Ferreira E."/>
            <person name="Grigg M."/>
            <person name="Lorenzi H."/>
            <person name="Galac M."/>
        </authorList>
    </citation>
    <scope>NUCLEOTIDE SEQUENCE [LARGE SCALE GENOMIC DNA]</scope>
    <source>
        <strain evidence="5 6">EAF2021</strain>
    </source>
</reference>
<sequence>MSISSYLEKMKQIQYNLLVFTDRDQNKEENYQNLIDQFNGFQVRKQQSEIKLIFQLIMQISNNHHRSSNFFQKLEKVLLYFTDSFNKYFTNSEIFDLFKNNKRILLFLFKKKIITIDDYINNYFSETNDYKKYFEKELNNFVNQNSQKRVKKMRKKRQNKRNRDGDQDDLLFRFGRSETNNQQSSQNDILFKFRQNIEISDYDEYEYEYDYVTKEEDEDQDFEEQRKLGENDSFICSLIRKDAVQDFVNYLVNHSITFNSKVNHSIFETNSLLLKREATFIEYATFFGSVQIFKFLVSQGVPLTSSLWLYGIHGYSEEIIQTLERMQVKPDDESFEECYNEAIKCHHNDIANYLLKKFLKSENNTCCFQYYNFLLIQVNMLEVCVSDLIKYDYYTFIKLLLQARKIDINQKIKVFDYEYHQMGSMNKYYQITYENTLLAASISSWNLKLIKLFLYDSNIDVNQKSIEKIRWYSLCNGSYKYTGEECLNENTNLQIAIKKGNSDVISFLLCNEDLDINENFVEKNNTYNRKTIKTILHEAVLTKKVNLVKYLLSNPKIDVNSKYMIIEGESTKIIEKTALNLAIDLNNIEILRLLLSHKKINVNFLATDSSLKMTPLCYAIDDQNITVIKVLLNHSKINVNAKMEDNSIENIAIKKPPLILAIEKQNENIIKLLLSAKNINTNATFVKISKKLKIEKTALYIAVENRYIDIIKLLLSSNSFMDVNTKSTDFLPGSLITTEKTPLYLAVENEWKDIVHLLISNSNIDCNTKSVVILPDKSIKSNATPLFKAVLNKSYKIVQLLLQNKNIDVNIKSFVSERSGQSNNVLESEKTALYAAVENDQARMVRILLTHPNIDVNVKSSKSLITNDVDGNYAKIKAPLHVAVLTGNTDIIKMLLENRNIDINIKDESGKTPAELSKNERINLVINDAIHRKNLNY</sequence>
<feature type="repeat" description="ANK" evidence="3">
    <location>
        <begin position="875"/>
        <end position="908"/>
    </location>
</feature>
<evidence type="ECO:0000256" key="1">
    <source>
        <dbReference type="ARBA" id="ARBA00022737"/>
    </source>
</evidence>
<evidence type="ECO:0000256" key="4">
    <source>
        <dbReference type="SAM" id="MobiDB-lite"/>
    </source>
</evidence>
<dbReference type="PROSITE" id="PS50297">
    <property type="entry name" value="ANK_REP_REGION"/>
    <property type="match status" value="1"/>
</dbReference>